<keyword evidence="4 7" id="KW-0560">Oxidoreductase</keyword>
<dbReference type="SUPFAM" id="SSF50129">
    <property type="entry name" value="GroES-like"/>
    <property type="match status" value="1"/>
</dbReference>
<dbReference type="InterPro" id="IPR050129">
    <property type="entry name" value="Zn_alcohol_dh"/>
</dbReference>
<dbReference type="InterPro" id="IPR011032">
    <property type="entry name" value="GroES-like_sf"/>
</dbReference>
<evidence type="ECO:0000256" key="1">
    <source>
        <dbReference type="ARBA" id="ARBA00001947"/>
    </source>
</evidence>
<evidence type="ECO:0000259" key="6">
    <source>
        <dbReference type="SMART" id="SM00829"/>
    </source>
</evidence>
<comment type="cofactor">
    <cofactor evidence="1 5">
        <name>Zn(2+)</name>
        <dbReference type="ChEBI" id="CHEBI:29105"/>
    </cofactor>
</comment>
<dbReference type="InterPro" id="IPR002328">
    <property type="entry name" value="ADH_Zn_CS"/>
</dbReference>
<name>A0A7Y9EUI4_9MICO</name>
<keyword evidence="3 5" id="KW-0862">Zinc</keyword>
<evidence type="ECO:0000313" key="8">
    <source>
        <dbReference type="Proteomes" id="UP000552045"/>
    </source>
</evidence>
<dbReference type="Pfam" id="PF00107">
    <property type="entry name" value="ADH_zinc_N"/>
    <property type="match status" value="1"/>
</dbReference>
<dbReference type="EMBL" id="JACCBH010000001">
    <property type="protein sequence ID" value="NYD54212.1"/>
    <property type="molecule type" value="Genomic_DNA"/>
</dbReference>
<keyword evidence="8" id="KW-1185">Reference proteome</keyword>
<evidence type="ECO:0000256" key="4">
    <source>
        <dbReference type="ARBA" id="ARBA00023002"/>
    </source>
</evidence>
<dbReference type="PANTHER" id="PTHR43401:SF2">
    <property type="entry name" value="L-THREONINE 3-DEHYDROGENASE"/>
    <property type="match status" value="1"/>
</dbReference>
<dbReference type="Proteomes" id="UP000552045">
    <property type="component" value="Unassembled WGS sequence"/>
</dbReference>
<dbReference type="AlphaFoldDB" id="A0A7Y9EUI4"/>
<evidence type="ECO:0000256" key="3">
    <source>
        <dbReference type="ARBA" id="ARBA00022833"/>
    </source>
</evidence>
<feature type="domain" description="Enoyl reductase (ER)" evidence="6">
    <location>
        <begin position="9"/>
        <end position="347"/>
    </location>
</feature>
<dbReference type="InterPro" id="IPR036291">
    <property type="entry name" value="NAD(P)-bd_dom_sf"/>
</dbReference>
<dbReference type="Pfam" id="PF08240">
    <property type="entry name" value="ADH_N"/>
    <property type="match status" value="1"/>
</dbReference>
<dbReference type="PANTHER" id="PTHR43401">
    <property type="entry name" value="L-THREONINE 3-DEHYDROGENASE"/>
    <property type="match status" value="1"/>
</dbReference>
<dbReference type="RefSeq" id="WP_179432347.1">
    <property type="nucleotide sequence ID" value="NZ_BAABLC010000001.1"/>
</dbReference>
<accession>A0A7Y9EUI4</accession>
<dbReference type="PROSITE" id="PS00059">
    <property type="entry name" value="ADH_ZINC"/>
    <property type="match status" value="1"/>
</dbReference>
<evidence type="ECO:0000256" key="2">
    <source>
        <dbReference type="ARBA" id="ARBA00022723"/>
    </source>
</evidence>
<gene>
    <name evidence="7" type="ORF">BKA02_001267</name>
</gene>
<sequence length="349" mass="37290">MMKAILMPGDRRIDIVERQTPDVGTGEVLLEMKAAGLCGSDLHMQFQPPHEQRYGSFYGLKTDPDIVPGHEAAGVVVEVGPGVIGLKVGDRVAVHHMGGCGHCEQCRRGWDINCPNKWGIYGLNVPGAMQDYMVVRARDCVIVPDEISLSEACYYSCGAGTGFLALRRGDFGLGDTVAVVGLGPVGLAAGYFAARSGAVVVGYDTQNARNEFAMSLGFSAAINPLHDDDGVLQEVTRGRGADVVVEATGKTAGRETALDAAALFGRVVCVGFTDEISSVHLQRGVLQKQVDVRGSWMFPIHELERMMNSMALQGTSIEPLIASTYSLDQGQEAWNAFDKGALGKTVIAW</sequence>
<dbReference type="InterPro" id="IPR020843">
    <property type="entry name" value="ER"/>
</dbReference>
<comment type="similarity">
    <text evidence="5">Belongs to the zinc-containing alcohol dehydrogenase family.</text>
</comment>
<proteinExistence type="inferred from homology"/>
<dbReference type="InterPro" id="IPR013149">
    <property type="entry name" value="ADH-like_C"/>
</dbReference>
<evidence type="ECO:0000313" key="7">
    <source>
        <dbReference type="EMBL" id="NYD54212.1"/>
    </source>
</evidence>
<organism evidence="7 8">
    <name type="scientific">Microbacterium pseudoresistens</name>
    <dbReference type="NCBI Taxonomy" id="640634"/>
    <lineage>
        <taxon>Bacteria</taxon>
        <taxon>Bacillati</taxon>
        <taxon>Actinomycetota</taxon>
        <taxon>Actinomycetes</taxon>
        <taxon>Micrococcales</taxon>
        <taxon>Microbacteriaceae</taxon>
        <taxon>Microbacterium</taxon>
    </lineage>
</organism>
<reference evidence="7 8" key="1">
    <citation type="submission" date="2020-07" db="EMBL/GenBank/DDBJ databases">
        <title>Sequencing the genomes of 1000 actinobacteria strains.</title>
        <authorList>
            <person name="Klenk H.-P."/>
        </authorList>
    </citation>
    <scope>NUCLEOTIDE SEQUENCE [LARGE SCALE GENOMIC DNA]</scope>
    <source>
        <strain evidence="7 8">DSM 22185</strain>
    </source>
</reference>
<dbReference type="EC" id="1.1.1.14" evidence="7"/>
<keyword evidence="2 5" id="KW-0479">Metal-binding</keyword>
<evidence type="ECO:0000256" key="5">
    <source>
        <dbReference type="RuleBase" id="RU361277"/>
    </source>
</evidence>
<dbReference type="GO" id="GO:0008270">
    <property type="term" value="F:zinc ion binding"/>
    <property type="evidence" value="ECO:0007669"/>
    <property type="project" value="InterPro"/>
</dbReference>
<comment type="caution">
    <text evidence="7">The sequence shown here is derived from an EMBL/GenBank/DDBJ whole genome shotgun (WGS) entry which is preliminary data.</text>
</comment>
<dbReference type="SMART" id="SM00829">
    <property type="entry name" value="PKS_ER"/>
    <property type="match status" value="1"/>
</dbReference>
<dbReference type="Gene3D" id="3.90.180.10">
    <property type="entry name" value="Medium-chain alcohol dehydrogenases, catalytic domain"/>
    <property type="match status" value="1"/>
</dbReference>
<dbReference type="GO" id="GO:0003939">
    <property type="term" value="F:L-iditol 2-dehydrogenase (NAD+) activity"/>
    <property type="evidence" value="ECO:0007669"/>
    <property type="project" value="UniProtKB-EC"/>
</dbReference>
<dbReference type="InterPro" id="IPR013154">
    <property type="entry name" value="ADH-like_N"/>
</dbReference>
<dbReference type="SUPFAM" id="SSF51735">
    <property type="entry name" value="NAD(P)-binding Rossmann-fold domains"/>
    <property type="match status" value="1"/>
</dbReference>
<protein>
    <submittedName>
        <fullName evidence="7">L-iditol 2-dehydrogenase</fullName>
        <ecNumber evidence="7">1.1.1.14</ecNumber>
    </submittedName>
</protein>